<dbReference type="EMBL" id="HBGW01008523">
    <property type="protein sequence ID" value="CAD9505535.1"/>
    <property type="molecule type" value="Transcribed_RNA"/>
</dbReference>
<evidence type="ECO:0000256" key="3">
    <source>
        <dbReference type="ARBA" id="ARBA00022729"/>
    </source>
</evidence>
<feature type="signal peptide" evidence="8">
    <location>
        <begin position="1"/>
        <end position="25"/>
    </location>
</feature>
<feature type="transmembrane region" description="Helical" evidence="7">
    <location>
        <begin position="374"/>
        <end position="396"/>
    </location>
</feature>
<evidence type="ECO:0000259" key="9">
    <source>
        <dbReference type="Pfam" id="PF06814"/>
    </source>
</evidence>
<sequence length="492" mass="52887">MSPPTTARPVLASLVLALGARRAAAQVFRFDDVDVPAPQTLQTHVMYYIRSLTGSGSQARGKVTFDLTQVEGAGASQKYSGLQALVMSRSSFDTWAAKEAQCSTATSTGSADKQGTPEAGTLLLDKIPGPPPVSYAIKGPKESTSLTVDLPQSKSEVYVLVFSNCGSVAHKGIKVQGTVSVKSPHGYLPAHDQPKRVFYAVMTVCYTIASLVWTLAAIGRWPTLTRAQKGVTGVSILGVIENVTFFIAYEVWNRSGIYSTEVFLVAIFCYAWKLGSAFHVLFDLARRPAAADGKDTWAGFGLSVAVSLYVVAEFNAKVVQSYRLSRDLKLDTILLNYAPVVVMSLVLYAWANVALISTTAALKERGEKHASALFHSHVLVIISMIGGGLALAVELFDPTSRDPDSWSLHWVWADGVRQIAFLVLFAGAQAVWFPSDETLGYTYQAAEGAQPEETIGAVLDGKWDDVDDPEEPEEGSSLQGARVVEPAVKAGE</sequence>
<keyword evidence="5 7" id="KW-0472">Membrane</keyword>
<keyword evidence="3 8" id="KW-0732">Signal</keyword>
<evidence type="ECO:0000256" key="1">
    <source>
        <dbReference type="ARBA" id="ARBA00004141"/>
    </source>
</evidence>
<keyword evidence="2 7" id="KW-0812">Transmembrane</keyword>
<organism evidence="10">
    <name type="scientific">Zooxanthella nutricula</name>
    <dbReference type="NCBI Taxonomy" id="1333877"/>
    <lineage>
        <taxon>Eukaryota</taxon>
        <taxon>Sar</taxon>
        <taxon>Alveolata</taxon>
        <taxon>Dinophyceae</taxon>
        <taxon>Peridiniales</taxon>
        <taxon>Peridiniales incertae sedis</taxon>
        <taxon>Zooxanthella</taxon>
    </lineage>
</organism>
<dbReference type="Pfam" id="PF06814">
    <property type="entry name" value="GOST_TM"/>
    <property type="match status" value="1"/>
</dbReference>
<accession>A0A7S2I099</accession>
<feature type="transmembrane region" description="Helical" evidence="7">
    <location>
        <begin position="197"/>
        <end position="218"/>
    </location>
</feature>
<protein>
    <recommendedName>
        <fullName evidence="9">GOST seven transmembrane domain-containing protein</fullName>
    </recommendedName>
</protein>
<feature type="transmembrane region" description="Helical" evidence="7">
    <location>
        <begin position="263"/>
        <end position="285"/>
    </location>
</feature>
<dbReference type="InterPro" id="IPR009637">
    <property type="entry name" value="GPR107/GPR108-like"/>
</dbReference>
<feature type="transmembrane region" description="Helical" evidence="7">
    <location>
        <begin position="336"/>
        <end position="362"/>
    </location>
</feature>
<evidence type="ECO:0000256" key="7">
    <source>
        <dbReference type="SAM" id="Phobius"/>
    </source>
</evidence>
<name>A0A7S2I099_9DINO</name>
<comment type="subcellular location">
    <subcellularLocation>
        <location evidence="1">Membrane</location>
        <topology evidence="1">Multi-pass membrane protein</topology>
    </subcellularLocation>
</comment>
<proteinExistence type="predicted"/>
<evidence type="ECO:0000256" key="6">
    <source>
        <dbReference type="SAM" id="MobiDB-lite"/>
    </source>
</evidence>
<dbReference type="GO" id="GO:0005794">
    <property type="term" value="C:Golgi apparatus"/>
    <property type="evidence" value="ECO:0007669"/>
    <property type="project" value="TreeGrafter"/>
</dbReference>
<dbReference type="AlphaFoldDB" id="A0A7S2I099"/>
<feature type="region of interest" description="Disordered" evidence="6">
    <location>
        <begin position="461"/>
        <end position="492"/>
    </location>
</feature>
<evidence type="ECO:0000256" key="8">
    <source>
        <dbReference type="SAM" id="SignalP"/>
    </source>
</evidence>
<feature type="chain" id="PRO_5031560193" description="GOST seven transmembrane domain-containing protein" evidence="8">
    <location>
        <begin position="26"/>
        <end position="492"/>
    </location>
</feature>
<keyword evidence="4 7" id="KW-1133">Transmembrane helix</keyword>
<dbReference type="InterPro" id="IPR053937">
    <property type="entry name" value="GOST_TM"/>
</dbReference>
<evidence type="ECO:0000256" key="4">
    <source>
        <dbReference type="ARBA" id="ARBA00022989"/>
    </source>
</evidence>
<feature type="transmembrane region" description="Helical" evidence="7">
    <location>
        <begin position="230"/>
        <end position="251"/>
    </location>
</feature>
<reference evidence="10" key="1">
    <citation type="submission" date="2021-01" db="EMBL/GenBank/DDBJ databases">
        <authorList>
            <person name="Corre E."/>
            <person name="Pelletier E."/>
            <person name="Niang G."/>
            <person name="Scheremetjew M."/>
            <person name="Finn R."/>
            <person name="Kale V."/>
            <person name="Holt S."/>
            <person name="Cochrane G."/>
            <person name="Meng A."/>
            <person name="Brown T."/>
            <person name="Cohen L."/>
        </authorList>
    </citation>
    <scope>NUCLEOTIDE SEQUENCE</scope>
    <source>
        <strain evidence="10">RCC3387</strain>
    </source>
</reference>
<feature type="transmembrane region" description="Helical" evidence="7">
    <location>
        <begin position="297"/>
        <end position="316"/>
    </location>
</feature>
<evidence type="ECO:0000256" key="5">
    <source>
        <dbReference type="ARBA" id="ARBA00023136"/>
    </source>
</evidence>
<dbReference type="PANTHER" id="PTHR21229:SF1">
    <property type="entry name" value="GH17801P"/>
    <property type="match status" value="1"/>
</dbReference>
<evidence type="ECO:0000313" key="10">
    <source>
        <dbReference type="EMBL" id="CAD9505535.1"/>
    </source>
</evidence>
<feature type="domain" description="GOST seven transmembrane" evidence="9">
    <location>
        <begin position="194"/>
        <end position="278"/>
    </location>
</feature>
<dbReference type="GO" id="GO:0016020">
    <property type="term" value="C:membrane"/>
    <property type="evidence" value="ECO:0007669"/>
    <property type="project" value="UniProtKB-SubCell"/>
</dbReference>
<dbReference type="PANTHER" id="PTHR21229">
    <property type="entry name" value="LUNG SEVEN TRANSMEMBRANE RECEPTOR"/>
    <property type="match status" value="1"/>
</dbReference>
<feature type="compositionally biased region" description="Acidic residues" evidence="6">
    <location>
        <begin position="465"/>
        <end position="474"/>
    </location>
</feature>
<gene>
    <name evidence="10" type="ORF">BRAN1462_LOCUS5515</name>
</gene>
<evidence type="ECO:0000256" key="2">
    <source>
        <dbReference type="ARBA" id="ARBA00022692"/>
    </source>
</evidence>